<comment type="cofactor">
    <cofactor evidence="2">
        <name>Fe cation</name>
        <dbReference type="ChEBI" id="CHEBI:24875"/>
    </cofactor>
    <text evidence="2">Binds 1 Fe cation per subunit.</text>
</comment>
<evidence type="ECO:0000313" key="7">
    <source>
        <dbReference type="Proteomes" id="UP000184420"/>
    </source>
</evidence>
<sequence length="294" mass="32318">MEDNNMKTVKHVTDIYKAPAPHMVGDGFRVHSVLPGGTRNEHNRVSPFILMDYGAPSYFPPTNRPRGVDQHPHKGFETVTVVYQGALEHRDSTGSYGKLAPGDVQWMTAANGIVHEEKHETEFSTKGGKVEMAQLWVNLPKEYKSHQPHYQNLTKAEIPVVQLSDNSYLRVIAGEFNGQKGAASTYSPVNVLDVQLKQGDTVTASFPAHFNTMAVVMQGKADFDGTAGTAVETLFFDKNGTDITITANEDASILLLSGEPIDEPIFAYGPFVMNNEEEIVQAIEDYNAGKMGFL</sequence>
<dbReference type="Gene3D" id="2.60.120.10">
    <property type="entry name" value="Jelly Rolls"/>
    <property type="match status" value="2"/>
</dbReference>
<dbReference type="CDD" id="cd02909">
    <property type="entry name" value="cupin_pirin_N"/>
    <property type="match status" value="1"/>
</dbReference>
<dbReference type="Pfam" id="PF02678">
    <property type="entry name" value="Pirin"/>
    <property type="match status" value="1"/>
</dbReference>
<dbReference type="AlphaFoldDB" id="A0A1M7DSA1"/>
<gene>
    <name evidence="6" type="ORF">SAMN05444266_105117</name>
</gene>
<feature type="domain" description="Pirin C-terminal" evidence="5">
    <location>
        <begin position="191"/>
        <end position="292"/>
    </location>
</feature>
<dbReference type="InterPro" id="IPR011051">
    <property type="entry name" value="RmlC_Cupin_sf"/>
</dbReference>
<dbReference type="GO" id="GO:0046872">
    <property type="term" value="F:metal ion binding"/>
    <property type="evidence" value="ECO:0007669"/>
    <property type="project" value="UniProtKB-KW"/>
</dbReference>
<protein>
    <recommendedName>
        <fullName evidence="8">Pirin</fullName>
    </recommendedName>
</protein>
<dbReference type="STRING" id="1419482.SAMN05444266_105117"/>
<feature type="binding site" evidence="2">
    <location>
        <position position="71"/>
    </location>
    <ligand>
        <name>Fe cation</name>
        <dbReference type="ChEBI" id="CHEBI:24875"/>
    </ligand>
</feature>
<proteinExistence type="inferred from homology"/>
<dbReference type="CDD" id="cd02247">
    <property type="entry name" value="cupin_pirin_C"/>
    <property type="match status" value="1"/>
</dbReference>
<evidence type="ECO:0000256" key="1">
    <source>
        <dbReference type="ARBA" id="ARBA00008416"/>
    </source>
</evidence>
<feature type="domain" description="Pirin N-terminal" evidence="4">
    <location>
        <begin position="29"/>
        <end position="137"/>
    </location>
</feature>
<dbReference type="InterPro" id="IPR003829">
    <property type="entry name" value="Pirin_N_dom"/>
</dbReference>
<dbReference type="PANTHER" id="PTHR43594:SF1">
    <property type="entry name" value="QUERCETIN 2,3-DIOXYGENASE PA2418-RELATED"/>
    <property type="match status" value="1"/>
</dbReference>
<dbReference type="InterPro" id="IPR053186">
    <property type="entry name" value="QDO-related"/>
</dbReference>
<feature type="binding site" evidence="2">
    <location>
        <position position="115"/>
    </location>
    <ligand>
        <name>Fe cation</name>
        <dbReference type="ChEBI" id="CHEBI:24875"/>
    </ligand>
</feature>
<evidence type="ECO:0000256" key="3">
    <source>
        <dbReference type="RuleBase" id="RU003457"/>
    </source>
</evidence>
<accession>A0A1M7DSA1</accession>
<organism evidence="6 7">
    <name type="scientific">Chitinophaga jiangningensis</name>
    <dbReference type="NCBI Taxonomy" id="1419482"/>
    <lineage>
        <taxon>Bacteria</taxon>
        <taxon>Pseudomonadati</taxon>
        <taxon>Bacteroidota</taxon>
        <taxon>Chitinophagia</taxon>
        <taxon>Chitinophagales</taxon>
        <taxon>Chitinophagaceae</taxon>
        <taxon>Chitinophaga</taxon>
    </lineage>
</organism>
<dbReference type="PIRSF" id="PIRSF006232">
    <property type="entry name" value="Pirin"/>
    <property type="match status" value="1"/>
</dbReference>
<evidence type="ECO:0008006" key="8">
    <source>
        <dbReference type="Google" id="ProtNLM"/>
    </source>
</evidence>
<reference evidence="6 7" key="1">
    <citation type="submission" date="2016-11" db="EMBL/GenBank/DDBJ databases">
        <authorList>
            <person name="Jaros S."/>
            <person name="Januszkiewicz K."/>
            <person name="Wedrychowicz H."/>
        </authorList>
    </citation>
    <scope>NUCLEOTIDE SEQUENCE [LARGE SCALE GENOMIC DNA]</scope>
    <source>
        <strain evidence="6 7">DSM 27406</strain>
    </source>
</reference>
<evidence type="ECO:0000256" key="2">
    <source>
        <dbReference type="PIRSR" id="PIRSR006232-1"/>
    </source>
</evidence>
<dbReference type="PANTHER" id="PTHR43594">
    <property type="entry name" value="QUERCETIN 2,3-DIOXYGENASE"/>
    <property type="match status" value="1"/>
</dbReference>
<keyword evidence="2" id="KW-0479">Metal-binding</keyword>
<evidence type="ECO:0000259" key="4">
    <source>
        <dbReference type="Pfam" id="PF02678"/>
    </source>
</evidence>
<dbReference type="SUPFAM" id="SSF51182">
    <property type="entry name" value="RmlC-like cupins"/>
    <property type="match status" value="1"/>
</dbReference>
<dbReference type="Proteomes" id="UP000184420">
    <property type="component" value="Unassembled WGS sequence"/>
</dbReference>
<name>A0A1M7DSA1_9BACT</name>
<evidence type="ECO:0000313" key="6">
    <source>
        <dbReference type="EMBL" id="SHL82391.1"/>
    </source>
</evidence>
<dbReference type="InterPro" id="IPR012093">
    <property type="entry name" value="Pirin"/>
</dbReference>
<keyword evidence="7" id="KW-1185">Reference proteome</keyword>
<dbReference type="Pfam" id="PF05726">
    <property type="entry name" value="Pirin_C"/>
    <property type="match status" value="1"/>
</dbReference>
<keyword evidence="2" id="KW-0408">Iron</keyword>
<dbReference type="InterPro" id="IPR008778">
    <property type="entry name" value="Pirin_C_dom"/>
</dbReference>
<feature type="binding site" evidence="2">
    <location>
        <position position="117"/>
    </location>
    <ligand>
        <name>Fe cation</name>
        <dbReference type="ChEBI" id="CHEBI:24875"/>
    </ligand>
</feature>
<dbReference type="InterPro" id="IPR014710">
    <property type="entry name" value="RmlC-like_jellyroll"/>
</dbReference>
<evidence type="ECO:0000259" key="5">
    <source>
        <dbReference type="Pfam" id="PF05726"/>
    </source>
</evidence>
<feature type="binding site" evidence="2">
    <location>
        <position position="73"/>
    </location>
    <ligand>
        <name>Fe cation</name>
        <dbReference type="ChEBI" id="CHEBI:24875"/>
    </ligand>
</feature>
<dbReference type="EMBL" id="FRBL01000005">
    <property type="protein sequence ID" value="SHL82391.1"/>
    <property type="molecule type" value="Genomic_DNA"/>
</dbReference>
<comment type="similarity">
    <text evidence="1 3">Belongs to the pirin family.</text>
</comment>